<dbReference type="AlphaFoldDB" id="A0AAN8RBM2"/>
<feature type="compositionally biased region" description="Basic and acidic residues" evidence="1">
    <location>
        <begin position="344"/>
        <end position="353"/>
    </location>
</feature>
<feature type="region of interest" description="Disordered" evidence="1">
    <location>
        <begin position="703"/>
        <end position="851"/>
    </location>
</feature>
<feature type="region of interest" description="Disordered" evidence="1">
    <location>
        <begin position="237"/>
        <end position="262"/>
    </location>
</feature>
<gene>
    <name evidence="2" type="ORF">TWF718_002663</name>
</gene>
<reference evidence="2 3" key="1">
    <citation type="submission" date="2019-10" db="EMBL/GenBank/DDBJ databases">
        <authorList>
            <person name="Palmer J.M."/>
        </authorList>
    </citation>
    <scope>NUCLEOTIDE SEQUENCE [LARGE SCALE GENOMIC DNA]</scope>
    <source>
        <strain evidence="2 3">TWF718</strain>
    </source>
</reference>
<evidence type="ECO:0000313" key="3">
    <source>
        <dbReference type="Proteomes" id="UP001313282"/>
    </source>
</evidence>
<feature type="region of interest" description="Disordered" evidence="1">
    <location>
        <begin position="490"/>
        <end position="549"/>
    </location>
</feature>
<feature type="compositionally biased region" description="Basic and acidic residues" evidence="1">
    <location>
        <begin position="237"/>
        <end position="248"/>
    </location>
</feature>
<feature type="region of interest" description="Disordered" evidence="1">
    <location>
        <begin position="23"/>
        <end position="86"/>
    </location>
</feature>
<proteinExistence type="predicted"/>
<name>A0AAN8RBM2_9PEZI</name>
<feature type="compositionally biased region" description="Low complexity" evidence="1">
    <location>
        <begin position="446"/>
        <end position="459"/>
    </location>
</feature>
<feature type="compositionally biased region" description="Polar residues" evidence="1">
    <location>
        <begin position="624"/>
        <end position="637"/>
    </location>
</feature>
<feature type="region of interest" description="Disordered" evidence="1">
    <location>
        <begin position="618"/>
        <end position="688"/>
    </location>
</feature>
<feature type="compositionally biased region" description="Acidic residues" evidence="1">
    <location>
        <begin position="367"/>
        <end position="381"/>
    </location>
</feature>
<feature type="compositionally biased region" description="Low complexity" evidence="1">
    <location>
        <begin position="208"/>
        <end position="222"/>
    </location>
</feature>
<feature type="compositionally biased region" description="Acidic residues" evidence="1">
    <location>
        <begin position="805"/>
        <end position="814"/>
    </location>
</feature>
<evidence type="ECO:0000313" key="2">
    <source>
        <dbReference type="EMBL" id="KAK6332129.1"/>
    </source>
</evidence>
<feature type="compositionally biased region" description="Basic and acidic residues" evidence="1">
    <location>
        <begin position="639"/>
        <end position="651"/>
    </location>
</feature>
<feature type="compositionally biased region" description="Low complexity" evidence="1">
    <location>
        <begin position="819"/>
        <end position="829"/>
    </location>
</feature>
<feature type="region of interest" description="Disordered" evidence="1">
    <location>
        <begin position="154"/>
        <end position="223"/>
    </location>
</feature>
<feature type="compositionally biased region" description="Basic and acidic residues" evidence="1">
    <location>
        <begin position="503"/>
        <end position="520"/>
    </location>
</feature>
<keyword evidence="3" id="KW-1185">Reference proteome</keyword>
<feature type="compositionally biased region" description="Basic residues" evidence="1">
    <location>
        <begin position="871"/>
        <end position="890"/>
    </location>
</feature>
<feature type="compositionally biased region" description="Low complexity" evidence="1">
    <location>
        <begin position="409"/>
        <end position="432"/>
    </location>
</feature>
<accession>A0AAN8RBM2</accession>
<dbReference type="EMBL" id="JAVHNR010000010">
    <property type="protein sequence ID" value="KAK6332129.1"/>
    <property type="molecule type" value="Genomic_DNA"/>
</dbReference>
<sequence>MPSRNPNFLQKIFMLPNSTLLFSTSSHEMEKSSSKRRRDSLKPAPKQQQPSQSPPGKSDSLPSKKSKKPKKDASAGQKSASDPIRLHIAPLTAESAKAIVAAKHLSTASFHAIDTFPEKSYGFVTLPRAEAEALRRKYNGTVFRGVKMSVEEARPAKEAVLSPNGNGAGKSKETSPPMKNKKEDGVLSGFELPEGRQVKRGWTKDATSKTGKSKGKPSAGTSECLFKTVLPPVIASEIKKSDLGEDKSGKKKSKGRTVKNQVVVKEFKNSTKFPSFLKMSSLPTDSAERSAEFVEGVGWVNDSGEVIEGAPAKRRKLSVQEESPKESEGEKDSSSGEDDDSQEEPSRETKAPDSKPLATSSSTSDTSESEDDSESDSDSGSESESANGRVQTPPGKANSNPESMDEASQETSGSSPSKSTSDQSSSSSSGSESESESESEPKPSEVQEPESAPAAEPTAKQPSSNFANLTSIFKPKLSLDTEATSQFKFFGADLDESDDQEEKADSEVEDDQHSANRFDDSVLYTPITPQAERYRSGAPTPDTAVAPRFKDFLPFPKDFEISIERDYFPTIKAGEKDAARKPSTGLRLLFPHTYDDNLLAISIWGSVNLPKILTTGELPEKQAPSEQDTSNAQNTGNAEKVEPEEKTERLPIARQPTVAPKRTDNFPSNEVEQPKTGSGSKIVGWAGKKRTFGDDDDFDMLDAPAPVAPKARTGAGSGVVGWSGKKKTFDDDEDDFSAPAPVVEHQAKAKTGAGSGVTGWAGKKKTFDDNDDDFSFATPAEVPTKAKTGAGSGVTAWTGKKKTFDDDEDDDKDIEETVKPTAPKAPVPAGKSKQKPQEEDDDSESEKTQLSIAQAWEKVFYENRGDWNRQWKRKKREVAKAKRKKERVKRGWTGLSA</sequence>
<dbReference type="Proteomes" id="UP001313282">
    <property type="component" value="Unassembled WGS sequence"/>
</dbReference>
<protein>
    <submittedName>
        <fullName evidence="2">Uncharacterized protein</fullName>
    </submittedName>
</protein>
<feature type="region of interest" description="Disordered" evidence="1">
    <location>
        <begin position="871"/>
        <end position="897"/>
    </location>
</feature>
<comment type="caution">
    <text evidence="2">The sequence shown here is derived from an EMBL/GenBank/DDBJ whole genome shotgun (WGS) entry which is preliminary data.</text>
</comment>
<feature type="compositionally biased region" description="Basic and acidic residues" evidence="1">
    <location>
        <begin position="193"/>
        <end position="207"/>
    </location>
</feature>
<feature type="compositionally biased region" description="Acidic residues" evidence="1">
    <location>
        <begin position="493"/>
        <end position="502"/>
    </location>
</feature>
<organism evidence="2 3">
    <name type="scientific">Orbilia javanica</name>
    <dbReference type="NCBI Taxonomy" id="47235"/>
    <lineage>
        <taxon>Eukaryota</taxon>
        <taxon>Fungi</taxon>
        <taxon>Dikarya</taxon>
        <taxon>Ascomycota</taxon>
        <taxon>Pezizomycotina</taxon>
        <taxon>Orbiliomycetes</taxon>
        <taxon>Orbiliales</taxon>
        <taxon>Orbiliaceae</taxon>
        <taxon>Orbilia</taxon>
    </lineage>
</organism>
<feature type="region of interest" description="Disordered" evidence="1">
    <location>
        <begin position="296"/>
        <end position="467"/>
    </location>
</feature>
<feature type="compositionally biased region" description="Basic and acidic residues" evidence="1">
    <location>
        <begin position="318"/>
        <end position="334"/>
    </location>
</feature>
<feature type="compositionally biased region" description="Polar residues" evidence="1">
    <location>
        <begin position="665"/>
        <end position="679"/>
    </location>
</feature>
<evidence type="ECO:0000256" key="1">
    <source>
        <dbReference type="SAM" id="MobiDB-lite"/>
    </source>
</evidence>
<feature type="compositionally biased region" description="Low complexity" evidence="1">
    <location>
        <begin position="42"/>
        <end position="63"/>
    </location>
</feature>